<dbReference type="InterPro" id="IPR000182">
    <property type="entry name" value="GNAT_dom"/>
</dbReference>
<accession>A0ABW5R2V4</accession>
<dbReference type="PROSITE" id="PS51186">
    <property type="entry name" value="GNAT"/>
    <property type="match status" value="1"/>
</dbReference>
<reference evidence="5" key="1">
    <citation type="journal article" date="2019" name="Int. J. Syst. Evol. Microbiol.">
        <title>The Global Catalogue of Microorganisms (GCM) 10K type strain sequencing project: providing services to taxonomists for standard genome sequencing and annotation.</title>
        <authorList>
            <consortium name="The Broad Institute Genomics Platform"/>
            <consortium name="The Broad Institute Genome Sequencing Center for Infectious Disease"/>
            <person name="Wu L."/>
            <person name="Ma J."/>
        </authorList>
    </citation>
    <scope>NUCLEOTIDE SEQUENCE [LARGE SCALE GENOMIC DNA]</scope>
    <source>
        <strain evidence="5">TISTR 1827</strain>
    </source>
</reference>
<evidence type="ECO:0000256" key="2">
    <source>
        <dbReference type="ARBA" id="ARBA00023315"/>
    </source>
</evidence>
<gene>
    <name evidence="4" type="ORF">ACFSW5_20770</name>
</gene>
<dbReference type="Proteomes" id="UP001597493">
    <property type="component" value="Unassembled WGS sequence"/>
</dbReference>
<dbReference type="CDD" id="cd04301">
    <property type="entry name" value="NAT_SF"/>
    <property type="match status" value="1"/>
</dbReference>
<dbReference type="PANTHER" id="PTHR43877">
    <property type="entry name" value="AMINOALKYLPHOSPHONATE N-ACETYLTRANSFERASE-RELATED-RELATED"/>
    <property type="match status" value="1"/>
</dbReference>
<dbReference type="Gene3D" id="3.40.630.30">
    <property type="match status" value="1"/>
</dbReference>
<dbReference type="Pfam" id="PF00583">
    <property type="entry name" value="Acetyltransf_1"/>
    <property type="match status" value="1"/>
</dbReference>
<name>A0ABW5R2V4_9BACL</name>
<dbReference type="RefSeq" id="WP_379277395.1">
    <property type="nucleotide sequence ID" value="NZ_JBHUGT010000042.1"/>
</dbReference>
<keyword evidence="2 4" id="KW-0012">Acyltransferase</keyword>
<dbReference type="PANTHER" id="PTHR43877:SF5">
    <property type="entry name" value="BLL8307 PROTEIN"/>
    <property type="match status" value="1"/>
</dbReference>
<protein>
    <submittedName>
        <fullName evidence="4">GNAT family N-acetyltransferase</fullName>
        <ecNumber evidence="4">2.3.-.-</ecNumber>
    </submittedName>
</protein>
<evidence type="ECO:0000256" key="1">
    <source>
        <dbReference type="ARBA" id="ARBA00022679"/>
    </source>
</evidence>
<keyword evidence="1 4" id="KW-0808">Transferase</keyword>
<keyword evidence="5" id="KW-1185">Reference proteome</keyword>
<feature type="domain" description="N-acetyltransferase" evidence="3">
    <location>
        <begin position="3"/>
        <end position="151"/>
    </location>
</feature>
<organism evidence="4 5">
    <name type="scientific">Paenibacillus thailandensis</name>
    <dbReference type="NCBI Taxonomy" id="393250"/>
    <lineage>
        <taxon>Bacteria</taxon>
        <taxon>Bacillati</taxon>
        <taxon>Bacillota</taxon>
        <taxon>Bacilli</taxon>
        <taxon>Bacillales</taxon>
        <taxon>Paenibacillaceae</taxon>
        <taxon>Paenibacillus</taxon>
    </lineage>
</organism>
<evidence type="ECO:0000313" key="4">
    <source>
        <dbReference type="EMBL" id="MFD2662695.1"/>
    </source>
</evidence>
<dbReference type="EMBL" id="JBHUMY010000032">
    <property type="protein sequence ID" value="MFD2662695.1"/>
    <property type="molecule type" value="Genomic_DNA"/>
</dbReference>
<evidence type="ECO:0000313" key="5">
    <source>
        <dbReference type="Proteomes" id="UP001597493"/>
    </source>
</evidence>
<dbReference type="EC" id="2.3.-.-" evidence="4"/>
<proteinExistence type="predicted"/>
<sequence length="151" mass="17009">MEIRVDDLTGDKIIALIGEHLQSMFESSPPESVHALDLDGLRSPEVTFWSVWEGDELLGCGALKELDAKHGEVKSMRTASAHLRKGVARRMLEHIIAEAARRGYDRLSLETGSMAEFEPARKLYESCGFRYCGPFADYWDDPNSVFMTKEL</sequence>
<dbReference type="InterPro" id="IPR050832">
    <property type="entry name" value="Bact_Acetyltransf"/>
</dbReference>
<comment type="caution">
    <text evidence="4">The sequence shown here is derived from an EMBL/GenBank/DDBJ whole genome shotgun (WGS) entry which is preliminary data.</text>
</comment>
<dbReference type="InterPro" id="IPR016181">
    <property type="entry name" value="Acyl_CoA_acyltransferase"/>
</dbReference>
<dbReference type="GO" id="GO:0016746">
    <property type="term" value="F:acyltransferase activity"/>
    <property type="evidence" value="ECO:0007669"/>
    <property type="project" value="UniProtKB-KW"/>
</dbReference>
<evidence type="ECO:0000259" key="3">
    <source>
        <dbReference type="PROSITE" id="PS51186"/>
    </source>
</evidence>
<dbReference type="SUPFAM" id="SSF55729">
    <property type="entry name" value="Acyl-CoA N-acyltransferases (Nat)"/>
    <property type="match status" value="1"/>
</dbReference>